<keyword evidence="1" id="KW-0812">Transmembrane</keyword>
<accession>A0A6J6E8P8</accession>
<dbReference type="InterPro" id="IPR011701">
    <property type="entry name" value="MFS"/>
</dbReference>
<dbReference type="InterPro" id="IPR020846">
    <property type="entry name" value="MFS_dom"/>
</dbReference>
<reference evidence="3" key="1">
    <citation type="submission" date="2020-05" db="EMBL/GenBank/DDBJ databases">
        <authorList>
            <person name="Chiriac C."/>
            <person name="Salcher M."/>
            <person name="Ghai R."/>
            <person name="Kavagutti S V."/>
        </authorList>
    </citation>
    <scope>NUCLEOTIDE SEQUENCE</scope>
</reference>
<feature type="transmembrane region" description="Helical" evidence="1">
    <location>
        <begin position="104"/>
        <end position="124"/>
    </location>
</feature>
<dbReference type="InterPro" id="IPR036259">
    <property type="entry name" value="MFS_trans_sf"/>
</dbReference>
<feature type="transmembrane region" description="Helical" evidence="1">
    <location>
        <begin position="366"/>
        <end position="385"/>
    </location>
</feature>
<keyword evidence="1" id="KW-1133">Transmembrane helix</keyword>
<dbReference type="GO" id="GO:0022857">
    <property type="term" value="F:transmembrane transporter activity"/>
    <property type="evidence" value="ECO:0007669"/>
    <property type="project" value="InterPro"/>
</dbReference>
<keyword evidence="1" id="KW-0472">Membrane</keyword>
<gene>
    <name evidence="3" type="ORF">UFOPK1683_00710</name>
</gene>
<dbReference type="AlphaFoldDB" id="A0A6J6E8P8"/>
<feature type="transmembrane region" description="Helical" evidence="1">
    <location>
        <begin position="78"/>
        <end position="98"/>
    </location>
</feature>
<dbReference type="EMBL" id="CAEZTL010000066">
    <property type="protein sequence ID" value="CAB4571639.1"/>
    <property type="molecule type" value="Genomic_DNA"/>
</dbReference>
<feature type="transmembrane region" description="Helical" evidence="1">
    <location>
        <begin position="213"/>
        <end position="238"/>
    </location>
</feature>
<feature type="transmembrane region" description="Helical" evidence="1">
    <location>
        <begin position="336"/>
        <end position="354"/>
    </location>
</feature>
<name>A0A6J6E8P8_9ZZZZ</name>
<feature type="transmembrane region" description="Helical" evidence="1">
    <location>
        <begin position="302"/>
        <end position="324"/>
    </location>
</feature>
<dbReference type="Gene3D" id="1.20.1250.20">
    <property type="entry name" value="MFS general substrate transporter like domains"/>
    <property type="match status" value="2"/>
</dbReference>
<feature type="transmembrane region" description="Helical" evidence="1">
    <location>
        <begin position="244"/>
        <end position="265"/>
    </location>
</feature>
<feature type="transmembrane region" description="Helical" evidence="1">
    <location>
        <begin position="145"/>
        <end position="166"/>
    </location>
</feature>
<dbReference type="Pfam" id="PF07690">
    <property type="entry name" value="MFS_1"/>
    <property type="match status" value="1"/>
</dbReference>
<protein>
    <submittedName>
        <fullName evidence="3">Unannotated protein</fullName>
    </submittedName>
</protein>
<feature type="transmembrane region" description="Helical" evidence="1">
    <location>
        <begin position="21"/>
        <end position="40"/>
    </location>
</feature>
<proteinExistence type="predicted"/>
<feature type="transmembrane region" description="Helical" evidence="1">
    <location>
        <begin position="172"/>
        <end position="192"/>
    </location>
</feature>
<feature type="transmembrane region" description="Helical" evidence="1">
    <location>
        <begin position="277"/>
        <end position="296"/>
    </location>
</feature>
<dbReference type="PANTHER" id="PTHR23542">
    <property type="match status" value="1"/>
</dbReference>
<sequence length="402" mass="42934">MLETYKSLLRLPGAFRVSFSGLIARMPGGMDSLAIIFIVLGAEKQYAVAGALTGVAALTTVVSTPFWSNQSDKRGQKFVLKIAIPARTIAMFTFIGLVAFDAPIWTWFVAIIAAESTSVSIGSFTRRRWMSMVGAENKAKVNTAYSFESALDQFVYVAGPVLATAISTVSPPSGLILATTFFLVGGILLLTHKESTPPILHRPEHPPLMGNRAIHAVAIPIILIGGCFGPINLAFVAFSREQGYPAIPGVLLAVGSLGGLFFALLNGAIKWKISAGVRFRINLLIFTLIAIPLPFINSLPVLFVLNFFLGGSVGPLFPTAIAIVEKRIPTSHMTEAIALIFAGIPLAGAFTSIWTGKILDNHGSDVALWVPVLFIALGAASTLFYGRWYQDPVKEGAKSDGL</sequence>
<evidence type="ECO:0000313" key="3">
    <source>
        <dbReference type="EMBL" id="CAB4571639.1"/>
    </source>
</evidence>
<dbReference type="SUPFAM" id="SSF103473">
    <property type="entry name" value="MFS general substrate transporter"/>
    <property type="match status" value="1"/>
</dbReference>
<dbReference type="PANTHER" id="PTHR23542:SF1">
    <property type="entry name" value="MAJOR FACILITATOR SUPERFAMILY (MFS) PROFILE DOMAIN-CONTAINING PROTEIN"/>
    <property type="match status" value="1"/>
</dbReference>
<feature type="domain" description="Major facilitator superfamily (MFS) profile" evidence="2">
    <location>
        <begin position="213"/>
        <end position="402"/>
    </location>
</feature>
<evidence type="ECO:0000256" key="1">
    <source>
        <dbReference type="SAM" id="Phobius"/>
    </source>
</evidence>
<organism evidence="3">
    <name type="scientific">freshwater metagenome</name>
    <dbReference type="NCBI Taxonomy" id="449393"/>
    <lineage>
        <taxon>unclassified sequences</taxon>
        <taxon>metagenomes</taxon>
        <taxon>ecological metagenomes</taxon>
    </lineage>
</organism>
<feature type="transmembrane region" description="Helical" evidence="1">
    <location>
        <begin position="46"/>
        <end position="66"/>
    </location>
</feature>
<evidence type="ECO:0000259" key="2">
    <source>
        <dbReference type="PROSITE" id="PS50850"/>
    </source>
</evidence>
<dbReference type="PROSITE" id="PS50850">
    <property type="entry name" value="MFS"/>
    <property type="match status" value="1"/>
</dbReference>